<evidence type="ECO:0000256" key="4">
    <source>
        <dbReference type="ARBA" id="ARBA00023125"/>
    </source>
</evidence>
<dbReference type="InterPro" id="IPR018060">
    <property type="entry name" value="HTH_AraC"/>
</dbReference>
<dbReference type="Proteomes" id="UP000515264">
    <property type="component" value="Chromosome 1"/>
</dbReference>
<evidence type="ECO:0000313" key="9">
    <source>
        <dbReference type="EMBL" id="SIO96570.1"/>
    </source>
</evidence>
<reference evidence="8 11" key="3">
    <citation type="journal article" date="2020" name="J. Nat. Prod.">
        <title>Genomics-Metabolomics Profiling Disclosed Marine Vibrio spartinae 3.6 as a Producer of a New Branched Side Chain Prodigiosin.</title>
        <authorList>
            <person name="Vitale G.A."/>
            <person name="Sciarretta M."/>
            <person name="Palma Esposito F."/>
            <person name="January G.G."/>
            <person name="Giaccio M."/>
            <person name="Bunk B."/>
            <person name="Sproer C."/>
            <person name="Bajerski F."/>
            <person name="Power D."/>
            <person name="Festa C."/>
            <person name="Monti M.C."/>
            <person name="D'Auria M.V."/>
            <person name="de Pascale D."/>
        </authorList>
    </citation>
    <scope>NUCLEOTIDE SEQUENCE [LARGE SCALE GENOMIC DNA]</scope>
    <source>
        <strain evidence="8 11">3.6</strain>
    </source>
</reference>
<evidence type="ECO:0000313" key="10">
    <source>
        <dbReference type="Proteomes" id="UP000184774"/>
    </source>
</evidence>
<dbReference type="InterPro" id="IPR017853">
    <property type="entry name" value="GH"/>
</dbReference>
<dbReference type="InterPro" id="IPR011051">
    <property type="entry name" value="RmlC_Cupin_sf"/>
</dbReference>
<dbReference type="Gene3D" id="2.60.40.1500">
    <property type="entry name" value="Glycosyl hydrolase domain, family 39"/>
    <property type="match status" value="1"/>
</dbReference>
<dbReference type="Gene3D" id="3.20.20.80">
    <property type="entry name" value="Glycosidases"/>
    <property type="match status" value="1"/>
</dbReference>
<evidence type="ECO:0000256" key="2">
    <source>
        <dbReference type="ARBA" id="ARBA00022801"/>
    </source>
</evidence>
<dbReference type="GO" id="GO:0003700">
    <property type="term" value="F:DNA-binding transcription factor activity"/>
    <property type="evidence" value="ECO:0007669"/>
    <property type="project" value="InterPro"/>
</dbReference>
<keyword evidence="2 9" id="KW-0378">Hydrolase</keyword>
<reference evidence="8" key="2">
    <citation type="submission" date="2019-11" db="EMBL/GenBank/DDBJ databases">
        <authorList>
            <person name="January G."/>
            <person name="Bunk B."/>
        </authorList>
    </citation>
    <scope>NUCLEOTIDE SEQUENCE</scope>
    <source>
        <strain evidence="8">3.6</strain>
    </source>
</reference>
<evidence type="ECO:0000256" key="5">
    <source>
        <dbReference type="ARBA" id="ARBA00023163"/>
    </source>
</evidence>
<evidence type="ECO:0000313" key="8">
    <source>
        <dbReference type="EMBL" id="QMV13792.1"/>
    </source>
</evidence>
<comment type="similarity">
    <text evidence="1">Belongs to the glycosyl hydrolase 39 family.</text>
</comment>
<dbReference type="GO" id="GO:0043565">
    <property type="term" value="F:sequence-specific DNA binding"/>
    <property type="evidence" value="ECO:0007669"/>
    <property type="project" value="InterPro"/>
</dbReference>
<dbReference type="EC" id="3.2.1.37" evidence="9"/>
<dbReference type="SUPFAM" id="SSF46689">
    <property type="entry name" value="Homeodomain-like"/>
    <property type="match status" value="2"/>
</dbReference>
<dbReference type="GO" id="GO:0009044">
    <property type="term" value="F:xylan 1,4-beta-xylosidase activity"/>
    <property type="evidence" value="ECO:0007669"/>
    <property type="project" value="UniProtKB-EC"/>
</dbReference>
<feature type="domain" description="HTH araC/xylS-type" evidence="7">
    <location>
        <begin position="164"/>
        <end position="262"/>
    </location>
</feature>
<sequence>MNDSDFLDFKVAVESNLCEKTSFHSEIELVYVIEGHCTITIGTEKFILAKDDLILINSNSYHSINTPNSSLLVKITIDYFKISKILEDNYLLFWCNSKVENNFRYNEIKKIINEIVLNLIEDSSKNKFKYYSLQCEFIQNLVDNFKVNTKNANSNITKEERRLSFMLNYVQMNYMHKITLSDISEKIYMSVSSLSRFFVKNTGVSFVVYLREVRLQKLITSLIYTDEPITRLSVDHGFSNPSIMNKVFIESYELTPSEYRKKFRNKTNNNLKKDLSLILPKPKEELKKILTSGYTYESSDDLIYVDGKKQVHHKECTTDIINVGSAYNLSLSDVQNHTLYIKKTLNNKYIRVWNIFSDRFMIKDDSHPNSVNFDNLTRVLDFCVKNDIFVFIDLGSRSETAKTGKDSSLYKTNETLVFNSRSEWTDFLSQFLKHILKRYGSSIVNKWVFEISFYLNDQVPYYIENYNKLEAWSYGYEVIKSNIPDCRVAGPGIIPSDNLISLEKEIKSIINTGCIPDIFTMMAFPYTDYKESEDIYSTRLVNQNFINEEVEIIRNILDKLEFVNELWLTEWSYSLSNRNWINDSCHRASYTIKNILSTYNNVDALGFWYASDLINVYYDSKFILDGGAGLITKNEISKPVFYALSFLTRLGKYLVNKSNNCIVTTNNGRSFHIILHNNIDLGPTSFIKDEGSYDITDIENLFEHNGNKNISIEIDNLVDGQKYLVHQKIVNQSEGSVLDKWKELNFDQELSLEEINYLKQVCIPKVIKSRSSVKSKKLSLTFSLGPHEIRYVNIRLDD</sequence>
<keyword evidence="4" id="KW-0238">DNA-binding</keyword>
<dbReference type="SUPFAM" id="SSF51182">
    <property type="entry name" value="RmlC-like cupins"/>
    <property type="match status" value="1"/>
</dbReference>
<dbReference type="EMBL" id="FSSB01000033">
    <property type="protein sequence ID" value="SIO96570.1"/>
    <property type="molecule type" value="Genomic_DNA"/>
</dbReference>
<gene>
    <name evidence="9" type="primary">xynB_2</name>
    <name evidence="8" type="synonym">xynB_1</name>
    <name evidence="9" type="ORF">VSP9026_04373</name>
    <name evidence="8" type="ORF">Vspart_01034</name>
</gene>
<dbReference type="OrthoDB" id="9816011at2"/>
<dbReference type="InterPro" id="IPR013096">
    <property type="entry name" value="Cupin_2"/>
</dbReference>
<protein>
    <submittedName>
        <fullName evidence="9">Beta-xylosidase</fullName>
        <ecNumber evidence="9">3.2.1.37</ecNumber>
    </submittedName>
</protein>
<evidence type="ECO:0000256" key="1">
    <source>
        <dbReference type="ARBA" id="ARBA00008875"/>
    </source>
</evidence>
<dbReference type="RefSeq" id="WP_074374997.1">
    <property type="nucleotide sequence ID" value="NZ_AP024907.1"/>
</dbReference>
<dbReference type="Gene3D" id="2.60.120.10">
    <property type="entry name" value="Jelly Rolls"/>
    <property type="match status" value="1"/>
</dbReference>
<dbReference type="InterPro" id="IPR009057">
    <property type="entry name" value="Homeodomain-like_sf"/>
</dbReference>
<dbReference type="InterPro" id="IPR014710">
    <property type="entry name" value="RmlC-like_jellyroll"/>
</dbReference>
<dbReference type="SUPFAM" id="SSF51011">
    <property type="entry name" value="Glycosyl hydrolase domain"/>
    <property type="match status" value="1"/>
</dbReference>
<dbReference type="Pfam" id="PF07883">
    <property type="entry name" value="Cupin_2"/>
    <property type="match status" value="1"/>
</dbReference>
<keyword evidence="5" id="KW-0804">Transcription</keyword>
<evidence type="ECO:0000259" key="7">
    <source>
        <dbReference type="PROSITE" id="PS01124"/>
    </source>
</evidence>
<organism evidence="9 10">
    <name type="scientific">Vibrio spartinae</name>
    <dbReference type="NCBI Taxonomy" id="1918945"/>
    <lineage>
        <taxon>Bacteria</taxon>
        <taxon>Pseudomonadati</taxon>
        <taxon>Pseudomonadota</taxon>
        <taxon>Gammaproteobacteria</taxon>
        <taxon>Vibrionales</taxon>
        <taxon>Vibrionaceae</taxon>
        <taxon>Vibrio</taxon>
    </lineage>
</organism>
<dbReference type="PANTHER" id="PTHR43280:SF2">
    <property type="entry name" value="HTH-TYPE TRANSCRIPTIONAL REGULATOR EXSA"/>
    <property type="match status" value="1"/>
</dbReference>
<evidence type="ECO:0000313" key="11">
    <source>
        <dbReference type="Proteomes" id="UP000515264"/>
    </source>
</evidence>
<evidence type="ECO:0000256" key="3">
    <source>
        <dbReference type="ARBA" id="ARBA00023015"/>
    </source>
</evidence>
<keyword evidence="11" id="KW-1185">Reference proteome</keyword>
<dbReference type="Pfam" id="PF12833">
    <property type="entry name" value="HTH_18"/>
    <property type="match status" value="1"/>
</dbReference>
<keyword evidence="3" id="KW-0805">Transcription regulation</keyword>
<evidence type="ECO:0000256" key="6">
    <source>
        <dbReference type="ARBA" id="ARBA00023295"/>
    </source>
</evidence>
<name>A0A1N6MB46_9VIBR</name>
<dbReference type="Pfam" id="PF01229">
    <property type="entry name" value="Glyco_hydro_39"/>
    <property type="match status" value="1"/>
</dbReference>
<dbReference type="PROSITE" id="PS01124">
    <property type="entry name" value="HTH_ARAC_FAMILY_2"/>
    <property type="match status" value="1"/>
</dbReference>
<reference evidence="9 10" key="1">
    <citation type="submission" date="2016-12" db="EMBL/GenBank/DDBJ databases">
        <authorList>
            <person name="Song W.-J."/>
            <person name="Kurnit D.M."/>
        </authorList>
    </citation>
    <scope>NUCLEOTIDE SEQUENCE [LARGE SCALE GENOMIC DNA]</scope>
    <source>
        <strain evidence="9 10">CECT 9026</strain>
    </source>
</reference>
<dbReference type="EMBL" id="CP046268">
    <property type="protein sequence ID" value="QMV13792.1"/>
    <property type="molecule type" value="Genomic_DNA"/>
</dbReference>
<dbReference type="SMART" id="SM00342">
    <property type="entry name" value="HTH_ARAC"/>
    <property type="match status" value="1"/>
</dbReference>
<dbReference type="InterPro" id="IPR049166">
    <property type="entry name" value="GH39_cat"/>
</dbReference>
<keyword evidence="6 9" id="KW-0326">Glycosidase</keyword>
<dbReference type="Proteomes" id="UP000184774">
    <property type="component" value="Unassembled WGS sequence"/>
</dbReference>
<accession>A0A1N6MB46</accession>
<dbReference type="SUPFAM" id="SSF51445">
    <property type="entry name" value="(Trans)glycosidases"/>
    <property type="match status" value="1"/>
</dbReference>
<dbReference type="Gene3D" id="1.10.10.60">
    <property type="entry name" value="Homeodomain-like"/>
    <property type="match status" value="2"/>
</dbReference>
<dbReference type="PANTHER" id="PTHR43280">
    <property type="entry name" value="ARAC-FAMILY TRANSCRIPTIONAL REGULATOR"/>
    <property type="match status" value="1"/>
</dbReference>
<dbReference type="AlphaFoldDB" id="A0A1N6MB46"/>
<proteinExistence type="inferred from homology"/>